<dbReference type="GO" id="GO:0005789">
    <property type="term" value="C:endoplasmic reticulum membrane"/>
    <property type="evidence" value="ECO:0007669"/>
    <property type="project" value="InterPro"/>
</dbReference>
<evidence type="ECO:0000313" key="7">
    <source>
        <dbReference type="Proteomes" id="UP001145021"/>
    </source>
</evidence>
<evidence type="ECO:0000313" key="6">
    <source>
        <dbReference type="EMBL" id="KAJ1645218.1"/>
    </source>
</evidence>
<organism evidence="6 7">
    <name type="scientific">Coemansia asiatica</name>
    <dbReference type="NCBI Taxonomy" id="1052880"/>
    <lineage>
        <taxon>Eukaryota</taxon>
        <taxon>Fungi</taxon>
        <taxon>Fungi incertae sedis</taxon>
        <taxon>Zoopagomycota</taxon>
        <taxon>Kickxellomycotina</taxon>
        <taxon>Kickxellomycetes</taxon>
        <taxon>Kickxellales</taxon>
        <taxon>Kickxellaceae</taxon>
        <taxon>Coemansia</taxon>
    </lineage>
</organism>
<keyword evidence="3 5" id="KW-1133">Transmembrane helix</keyword>
<proteinExistence type="predicted"/>
<dbReference type="Proteomes" id="UP001145021">
    <property type="component" value="Unassembled WGS sequence"/>
</dbReference>
<comment type="subcellular location">
    <subcellularLocation>
        <location evidence="1">Membrane</location>
        <topology evidence="1">Multi-pass membrane protein</topology>
    </subcellularLocation>
</comment>
<name>A0A9W7XK83_9FUNG</name>
<keyword evidence="7" id="KW-1185">Reference proteome</keyword>
<feature type="transmembrane region" description="Helical" evidence="5">
    <location>
        <begin position="134"/>
        <end position="152"/>
    </location>
</feature>
<evidence type="ECO:0000256" key="3">
    <source>
        <dbReference type="ARBA" id="ARBA00022989"/>
    </source>
</evidence>
<reference evidence="6" key="1">
    <citation type="submission" date="2022-07" db="EMBL/GenBank/DDBJ databases">
        <title>Phylogenomic reconstructions and comparative analyses of Kickxellomycotina fungi.</title>
        <authorList>
            <person name="Reynolds N.K."/>
            <person name="Stajich J.E."/>
            <person name="Barry K."/>
            <person name="Grigoriev I.V."/>
            <person name="Crous P."/>
            <person name="Smith M.E."/>
        </authorList>
    </citation>
    <scope>NUCLEOTIDE SEQUENCE</scope>
    <source>
        <strain evidence="6">NBRC 105413</strain>
    </source>
</reference>
<feature type="transmembrane region" description="Helical" evidence="5">
    <location>
        <begin position="34"/>
        <end position="53"/>
    </location>
</feature>
<dbReference type="EMBL" id="JANBOH010000118">
    <property type="protein sequence ID" value="KAJ1645218.1"/>
    <property type="molecule type" value="Genomic_DNA"/>
</dbReference>
<dbReference type="Pfam" id="PF04061">
    <property type="entry name" value="ORMDL"/>
    <property type="match status" value="1"/>
</dbReference>
<keyword evidence="4 5" id="KW-0472">Membrane</keyword>
<evidence type="ECO:0000256" key="4">
    <source>
        <dbReference type="ARBA" id="ARBA00023136"/>
    </source>
</evidence>
<gene>
    <name evidence="6" type="primary">ORM1</name>
    <name evidence="6" type="ORF">LPJ64_003187</name>
</gene>
<dbReference type="InterPro" id="IPR007203">
    <property type="entry name" value="ORMDL"/>
</dbReference>
<protein>
    <submittedName>
        <fullName evidence="6">Sphingolipid homeostasis protein orm1</fullName>
    </submittedName>
</protein>
<accession>A0A9W7XK83</accession>
<evidence type="ECO:0000256" key="2">
    <source>
        <dbReference type="ARBA" id="ARBA00022692"/>
    </source>
</evidence>
<evidence type="ECO:0000256" key="1">
    <source>
        <dbReference type="ARBA" id="ARBA00004141"/>
    </source>
</evidence>
<dbReference type="PIRSF" id="PIRSF018147">
    <property type="entry name" value="ORMDL"/>
    <property type="match status" value="1"/>
</dbReference>
<keyword evidence="2 5" id="KW-0812">Transmembrane</keyword>
<dbReference type="AlphaFoldDB" id="A0A9W7XK83"/>
<evidence type="ECO:0000256" key="5">
    <source>
        <dbReference type="SAM" id="Phobius"/>
    </source>
</evidence>
<sequence length="168" mass="19148">MALDTVVQRVASAANLNELSVNPNSHWVNLKGSWTTNIVLIIALRLIFSLIPWSTPELSWTLTNLSYCLFQYIMFHGIIGTPFEVNQGAYDNLTLWEQMDNGEQYTPTKKFLTVVPIAVFLLSTHYSNYDVPTFIINFTAVLIILIAKLPAFHRVRFFGINMGQNDYN</sequence>
<dbReference type="PANTHER" id="PTHR12665">
    <property type="entry name" value="ORMDL PROTEINS"/>
    <property type="match status" value="1"/>
</dbReference>
<comment type="caution">
    <text evidence="6">The sequence shown here is derived from an EMBL/GenBank/DDBJ whole genome shotgun (WGS) entry which is preliminary data.</text>
</comment>